<evidence type="ECO:0000259" key="5">
    <source>
        <dbReference type="PROSITE" id="PS50977"/>
    </source>
</evidence>
<dbReference type="Gene3D" id="1.10.10.60">
    <property type="entry name" value="Homeodomain-like"/>
    <property type="match status" value="1"/>
</dbReference>
<evidence type="ECO:0000256" key="3">
    <source>
        <dbReference type="ARBA" id="ARBA00023163"/>
    </source>
</evidence>
<dbReference type="AlphaFoldDB" id="A0A7W7CF45"/>
<dbReference type="InterPro" id="IPR036271">
    <property type="entry name" value="Tet_transcr_reg_TetR-rel_C_sf"/>
</dbReference>
<protein>
    <submittedName>
        <fullName evidence="6">AcrR family transcriptional regulator</fullName>
    </submittedName>
</protein>
<evidence type="ECO:0000313" key="7">
    <source>
        <dbReference type="Proteomes" id="UP000533598"/>
    </source>
</evidence>
<evidence type="ECO:0000256" key="1">
    <source>
        <dbReference type="ARBA" id="ARBA00023015"/>
    </source>
</evidence>
<sequence>MAEHRPPSGERAERKRLAIVRAARTAFLREGFEVSMDTIAAAAEVSKVTVYNHFRTKEELFTAVVGAALDEALGEALTLLESGFDGGTTVRADLIRACRAWVGGLSHPDVLALRNLVTGEIRRFPALGEAWLERGPKRFHASITAALTRLVERAELKIPDLDLAALQLSGLVLSPHQVYGAYGPPPGPELTDRLITHGVDMFLSYYG</sequence>
<dbReference type="InterPro" id="IPR009057">
    <property type="entry name" value="Homeodomain-like_sf"/>
</dbReference>
<dbReference type="InterPro" id="IPR050109">
    <property type="entry name" value="HTH-type_TetR-like_transc_reg"/>
</dbReference>
<dbReference type="Pfam" id="PF14246">
    <property type="entry name" value="TetR_C_7"/>
    <property type="match status" value="1"/>
</dbReference>
<dbReference type="RefSeq" id="WP_185004483.1">
    <property type="nucleotide sequence ID" value="NZ_BAAAUI010000010.1"/>
</dbReference>
<dbReference type="SUPFAM" id="SSF48498">
    <property type="entry name" value="Tetracyclin repressor-like, C-terminal domain"/>
    <property type="match status" value="1"/>
</dbReference>
<keyword evidence="3" id="KW-0804">Transcription</keyword>
<accession>A0A7W7CF45</accession>
<dbReference type="SUPFAM" id="SSF46689">
    <property type="entry name" value="Homeodomain-like"/>
    <property type="match status" value="1"/>
</dbReference>
<name>A0A7W7CF45_9PSEU</name>
<organism evidence="6 7">
    <name type="scientific">Crossiella cryophila</name>
    <dbReference type="NCBI Taxonomy" id="43355"/>
    <lineage>
        <taxon>Bacteria</taxon>
        <taxon>Bacillati</taxon>
        <taxon>Actinomycetota</taxon>
        <taxon>Actinomycetes</taxon>
        <taxon>Pseudonocardiales</taxon>
        <taxon>Pseudonocardiaceae</taxon>
        <taxon>Crossiella</taxon>
    </lineage>
</organism>
<keyword evidence="7" id="KW-1185">Reference proteome</keyword>
<dbReference type="InterPro" id="IPR001647">
    <property type="entry name" value="HTH_TetR"/>
</dbReference>
<keyword evidence="1" id="KW-0805">Transcription regulation</keyword>
<dbReference type="GO" id="GO:0000976">
    <property type="term" value="F:transcription cis-regulatory region binding"/>
    <property type="evidence" value="ECO:0007669"/>
    <property type="project" value="TreeGrafter"/>
</dbReference>
<dbReference type="Pfam" id="PF00440">
    <property type="entry name" value="TetR_N"/>
    <property type="match status" value="1"/>
</dbReference>
<dbReference type="PANTHER" id="PTHR30055">
    <property type="entry name" value="HTH-TYPE TRANSCRIPTIONAL REGULATOR RUTR"/>
    <property type="match status" value="1"/>
</dbReference>
<dbReference type="InterPro" id="IPR039536">
    <property type="entry name" value="TetR_C_Proteobacteria"/>
</dbReference>
<dbReference type="EMBL" id="JACHMH010000001">
    <property type="protein sequence ID" value="MBB4678633.1"/>
    <property type="molecule type" value="Genomic_DNA"/>
</dbReference>
<keyword evidence="2 4" id="KW-0238">DNA-binding</keyword>
<dbReference type="PRINTS" id="PR00455">
    <property type="entry name" value="HTHTETR"/>
</dbReference>
<dbReference type="FunFam" id="1.10.10.60:FF:000141">
    <property type="entry name" value="TetR family transcriptional regulator"/>
    <property type="match status" value="1"/>
</dbReference>
<gene>
    <name evidence="6" type="ORF">HNR67_004751</name>
</gene>
<dbReference type="PROSITE" id="PS50977">
    <property type="entry name" value="HTH_TETR_2"/>
    <property type="match status" value="1"/>
</dbReference>
<feature type="DNA-binding region" description="H-T-H motif" evidence="4">
    <location>
        <begin position="35"/>
        <end position="54"/>
    </location>
</feature>
<reference evidence="6 7" key="1">
    <citation type="submission" date="2020-08" db="EMBL/GenBank/DDBJ databases">
        <title>Sequencing the genomes of 1000 actinobacteria strains.</title>
        <authorList>
            <person name="Klenk H.-P."/>
        </authorList>
    </citation>
    <scope>NUCLEOTIDE SEQUENCE [LARGE SCALE GENOMIC DNA]</scope>
    <source>
        <strain evidence="6 7">DSM 44230</strain>
    </source>
</reference>
<dbReference type="GO" id="GO:0003700">
    <property type="term" value="F:DNA-binding transcription factor activity"/>
    <property type="evidence" value="ECO:0007669"/>
    <property type="project" value="TreeGrafter"/>
</dbReference>
<evidence type="ECO:0000256" key="2">
    <source>
        <dbReference type="ARBA" id="ARBA00023125"/>
    </source>
</evidence>
<evidence type="ECO:0000313" key="6">
    <source>
        <dbReference type="EMBL" id="MBB4678633.1"/>
    </source>
</evidence>
<evidence type="ECO:0000256" key="4">
    <source>
        <dbReference type="PROSITE-ProRule" id="PRU00335"/>
    </source>
</evidence>
<dbReference type="GO" id="GO:0045892">
    <property type="term" value="P:negative regulation of DNA-templated transcription"/>
    <property type="evidence" value="ECO:0007669"/>
    <property type="project" value="UniProtKB-ARBA"/>
</dbReference>
<dbReference type="Gene3D" id="1.10.357.10">
    <property type="entry name" value="Tetracycline Repressor, domain 2"/>
    <property type="match status" value="1"/>
</dbReference>
<feature type="domain" description="HTH tetR-type" evidence="5">
    <location>
        <begin position="13"/>
        <end position="72"/>
    </location>
</feature>
<dbReference type="PANTHER" id="PTHR30055:SF146">
    <property type="entry name" value="HTH-TYPE TRANSCRIPTIONAL DUAL REGULATOR CECR"/>
    <property type="match status" value="1"/>
</dbReference>
<dbReference type="Proteomes" id="UP000533598">
    <property type="component" value="Unassembled WGS sequence"/>
</dbReference>
<proteinExistence type="predicted"/>
<comment type="caution">
    <text evidence="6">The sequence shown here is derived from an EMBL/GenBank/DDBJ whole genome shotgun (WGS) entry which is preliminary data.</text>
</comment>